<dbReference type="EMBL" id="LFZW01000001">
    <property type="protein sequence ID" value="KMY49546.1"/>
    <property type="molecule type" value="Genomic_DNA"/>
</dbReference>
<dbReference type="Proteomes" id="UP000037146">
    <property type="component" value="Unassembled WGS sequence"/>
</dbReference>
<keyword evidence="2" id="KW-1185">Reference proteome</keyword>
<protein>
    <submittedName>
        <fullName evidence="1">Uncharacterized protein</fullName>
    </submittedName>
</protein>
<gene>
    <name evidence="1" type="ORF">AC625_08305</name>
</gene>
<reference evidence="2" key="1">
    <citation type="submission" date="2015-07" db="EMBL/GenBank/DDBJ databases">
        <title>Genome sequencing project for genomic taxonomy and phylogenomics of Bacillus-like bacteria.</title>
        <authorList>
            <person name="Liu B."/>
            <person name="Wang J."/>
            <person name="Zhu Y."/>
            <person name="Liu G."/>
            <person name="Chen Q."/>
            <person name="Chen Z."/>
            <person name="Lan J."/>
            <person name="Che J."/>
            <person name="Ge C."/>
            <person name="Shi H."/>
            <person name="Pan Z."/>
            <person name="Liu X."/>
        </authorList>
    </citation>
    <scope>NUCLEOTIDE SEQUENCE [LARGE SCALE GENOMIC DNA]</scope>
    <source>
        <strain evidence="2">FJAT-27997</strain>
    </source>
</reference>
<dbReference type="PATRIC" id="fig|1679170.3.peg.1778"/>
<dbReference type="RefSeq" id="WP_049680878.1">
    <property type="nucleotide sequence ID" value="NZ_LFZW01000001.1"/>
</dbReference>
<organism evidence="1 2">
    <name type="scientific">Peribacillus loiseleuriae</name>
    <dbReference type="NCBI Taxonomy" id="1679170"/>
    <lineage>
        <taxon>Bacteria</taxon>
        <taxon>Bacillati</taxon>
        <taxon>Bacillota</taxon>
        <taxon>Bacilli</taxon>
        <taxon>Bacillales</taxon>
        <taxon>Bacillaceae</taxon>
        <taxon>Peribacillus</taxon>
    </lineage>
</organism>
<dbReference type="OrthoDB" id="7837049at2"/>
<sequence>MELLTIGITVWTGRKKKAITAPMEDKHAWSKWRKKALKNGISYFTYRSRIKAGFSPKEAATTPLGEIGNRQHHPFTKEELAEAKGRGIASGTVIARWRNGWGKEKRLLSPHKLNLEENHKGVGNDESSKIV</sequence>
<proteinExistence type="predicted"/>
<comment type="caution">
    <text evidence="1">The sequence shown here is derived from an EMBL/GenBank/DDBJ whole genome shotgun (WGS) entry which is preliminary data.</text>
</comment>
<accession>A0A0K9GSG1</accession>
<dbReference type="AlphaFoldDB" id="A0A0K9GSG1"/>
<name>A0A0K9GSG1_9BACI</name>
<dbReference type="STRING" id="1679170.AC625_08305"/>
<evidence type="ECO:0000313" key="2">
    <source>
        <dbReference type="Proteomes" id="UP000037146"/>
    </source>
</evidence>
<evidence type="ECO:0000313" key="1">
    <source>
        <dbReference type="EMBL" id="KMY49546.1"/>
    </source>
</evidence>